<protein>
    <submittedName>
        <fullName evidence="4">3-oxoacyl-[acyl-carrier protein] reductase</fullName>
        <ecNumber evidence="4">1.1.1.100</ecNumber>
    </submittedName>
</protein>
<reference evidence="4" key="1">
    <citation type="submission" date="2020-02" db="EMBL/GenBank/DDBJ databases">
        <authorList>
            <person name="Meier V. D."/>
        </authorList>
    </citation>
    <scope>NUCLEOTIDE SEQUENCE</scope>
    <source>
        <strain evidence="4">AVDCRST_MAG88</strain>
    </source>
</reference>
<comment type="similarity">
    <text evidence="1">Belongs to the short-chain dehydrogenases/reductases (SDR) family.</text>
</comment>
<dbReference type="GO" id="GO:0032787">
    <property type="term" value="P:monocarboxylic acid metabolic process"/>
    <property type="evidence" value="ECO:0007669"/>
    <property type="project" value="UniProtKB-ARBA"/>
</dbReference>
<evidence type="ECO:0000259" key="3">
    <source>
        <dbReference type="SMART" id="SM00822"/>
    </source>
</evidence>
<evidence type="ECO:0000256" key="1">
    <source>
        <dbReference type="ARBA" id="ARBA00006484"/>
    </source>
</evidence>
<dbReference type="Pfam" id="PF13561">
    <property type="entry name" value="adh_short_C2"/>
    <property type="match status" value="1"/>
</dbReference>
<dbReference type="InterPro" id="IPR057326">
    <property type="entry name" value="KR_dom"/>
</dbReference>
<dbReference type="SMART" id="SM00822">
    <property type="entry name" value="PKS_KR"/>
    <property type="match status" value="1"/>
</dbReference>
<dbReference type="InterPro" id="IPR002347">
    <property type="entry name" value="SDR_fam"/>
</dbReference>
<dbReference type="FunFam" id="3.40.50.720:FF:000173">
    <property type="entry name" value="3-oxoacyl-[acyl-carrier protein] reductase"/>
    <property type="match status" value="1"/>
</dbReference>
<feature type="domain" description="Ketoreductase" evidence="3">
    <location>
        <begin position="7"/>
        <end position="192"/>
    </location>
</feature>
<dbReference type="PROSITE" id="PS00061">
    <property type="entry name" value="ADH_SHORT"/>
    <property type="match status" value="1"/>
</dbReference>
<dbReference type="NCBIfam" id="NF005559">
    <property type="entry name" value="PRK07231.1"/>
    <property type="match status" value="1"/>
</dbReference>
<dbReference type="EC" id="1.1.1.100" evidence="4"/>
<organism evidence="4">
    <name type="scientific">uncultured Thermomicrobiales bacterium</name>
    <dbReference type="NCBI Taxonomy" id="1645740"/>
    <lineage>
        <taxon>Bacteria</taxon>
        <taxon>Pseudomonadati</taxon>
        <taxon>Thermomicrobiota</taxon>
        <taxon>Thermomicrobia</taxon>
        <taxon>Thermomicrobiales</taxon>
        <taxon>environmental samples</taxon>
    </lineage>
</organism>
<dbReference type="InterPro" id="IPR020904">
    <property type="entry name" value="Sc_DH/Rdtase_CS"/>
</dbReference>
<dbReference type="PANTHER" id="PTHR42879">
    <property type="entry name" value="3-OXOACYL-(ACYL-CARRIER-PROTEIN) REDUCTASE"/>
    <property type="match status" value="1"/>
</dbReference>
<evidence type="ECO:0000313" key="4">
    <source>
        <dbReference type="EMBL" id="CAA9543080.1"/>
    </source>
</evidence>
<dbReference type="EMBL" id="CADCWM010000054">
    <property type="protein sequence ID" value="CAA9543080.1"/>
    <property type="molecule type" value="Genomic_DNA"/>
</dbReference>
<gene>
    <name evidence="4" type="ORF">AVDCRST_MAG88-179</name>
</gene>
<dbReference type="InterPro" id="IPR036291">
    <property type="entry name" value="NAD(P)-bd_dom_sf"/>
</dbReference>
<dbReference type="AlphaFoldDB" id="A0A6J4U950"/>
<dbReference type="PRINTS" id="PR00081">
    <property type="entry name" value="GDHRDH"/>
</dbReference>
<proteinExistence type="inferred from homology"/>
<accession>A0A6J4U950</accession>
<dbReference type="GO" id="GO:0004316">
    <property type="term" value="F:3-oxoacyl-[acyl-carrier-protein] reductase (NADPH) activity"/>
    <property type="evidence" value="ECO:0007669"/>
    <property type="project" value="UniProtKB-EC"/>
</dbReference>
<name>A0A6J4U950_9BACT</name>
<dbReference type="SUPFAM" id="SSF51735">
    <property type="entry name" value="NAD(P)-binding Rossmann-fold domains"/>
    <property type="match status" value="1"/>
</dbReference>
<dbReference type="NCBIfam" id="NF009466">
    <property type="entry name" value="PRK12826.1-2"/>
    <property type="match status" value="1"/>
</dbReference>
<evidence type="ECO:0000256" key="2">
    <source>
        <dbReference type="ARBA" id="ARBA00023002"/>
    </source>
</evidence>
<keyword evidence="2 4" id="KW-0560">Oxidoreductase</keyword>
<dbReference type="PRINTS" id="PR00080">
    <property type="entry name" value="SDRFAMILY"/>
</dbReference>
<sequence>MGVLEGRTALVTGSGRGIGRAIALAFAAEGADVAINDHGRMDEAREVARQIEALGRSALVVEADVSREEPVAAMVERVLEGFGRIDILVNNAGIATLARVEQMDVDLWDRMIAVHLRGTFLVTRSVLPGMLERGDGRIINISSQIAQLGRERFAHYAAAKAGIIGFTKSLAREVCPRGVLVNCIAPGPIRTDLVPDTPDLPGMPRVDHIAPLPLRRSGTPEEVAPTAVFLASDAATYYCGQTLGPNGGDVML</sequence>
<dbReference type="InterPro" id="IPR050259">
    <property type="entry name" value="SDR"/>
</dbReference>
<dbReference type="PANTHER" id="PTHR42879:SF2">
    <property type="entry name" value="3-OXOACYL-[ACYL-CARRIER-PROTEIN] REDUCTASE FABG"/>
    <property type="match status" value="1"/>
</dbReference>
<dbReference type="Gene3D" id="3.40.50.720">
    <property type="entry name" value="NAD(P)-binding Rossmann-like Domain"/>
    <property type="match status" value="1"/>
</dbReference>